<comment type="caution">
    <text evidence="3">The sequence shown here is derived from an EMBL/GenBank/DDBJ whole genome shotgun (WGS) entry which is preliminary data.</text>
</comment>
<keyword evidence="2" id="KW-0812">Transmembrane</keyword>
<feature type="transmembrane region" description="Helical" evidence="2">
    <location>
        <begin position="369"/>
        <end position="394"/>
    </location>
</feature>
<dbReference type="RefSeq" id="WP_166274902.1">
    <property type="nucleotide sequence ID" value="NZ_JAAFGS010000004.1"/>
</dbReference>
<gene>
    <name evidence="3" type="ORF">GYN08_13095</name>
</gene>
<feature type="region of interest" description="Disordered" evidence="1">
    <location>
        <begin position="53"/>
        <end position="73"/>
    </location>
</feature>
<feature type="transmembrane region" description="Helical" evidence="2">
    <location>
        <begin position="183"/>
        <end position="209"/>
    </location>
</feature>
<reference evidence="3 4" key="1">
    <citation type="submission" date="2020-01" db="EMBL/GenBank/DDBJ databases">
        <title>Polyphasic characterisation and genomic insights into a novel alkali tolerant bacterium VR-M41.</title>
        <authorList>
            <person name="Vemuluri V.R."/>
        </authorList>
    </citation>
    <scope>NUCLEOTIDE SEQUENCE [LARGE SCALE GENOMIC DNA]</scope>
    <source>
        <strain evidence="3 4">VR-M41</strain>
    </source>
</reference>
<evidence type="ECO:0000313" key="3">
    <source>
        <dbReference type="EMBL" id="NGZ76259.1"/>
    </source>
</evidence>
<feature type="transmembrane region" description="Helical" evidence="2">
    <location>
        <begin position="454"/>
        <end position="472"/>
    </location>
</feature>
<protein>
    <recommendedName>
        <fullName evidence="5">ABC transporter permease</fullName>
    </recommendedName>
</protein>
<feature type="transmembrane region" description="Helical" evidence="2">
    <location>
        <begin position="282"/>
        <end position="302"/>
    </location>
</feature>
<dbReference type="Proteomes" id="UP000800303">
    <property type="component" value="Unassembled WGS sequence"/>
</dbReference>
<feature type="transmembrane region" description="Helical" evidence="2">
    <location>
        <begin position="542"/>
        <end position="564"/>
    </location>
</feature>
<evidence type="ECO:0000313" key="4">
    <source>
        <dbReference type="Proteomes" id="UP000800303"/>
    </source>
</evidence>
<evidence type="ECO:0000256" key="1">
    <source>
        <dbReference type="SAM" id="MobiDB-lite"/>
    </source>
</evidence>
<dbReference type="EMBL" id="JAAFGS010000004">
    <property type="protein sequence ID" value="NGZ76259.1"/>
    <property type="molecule type" value="Genomic_DNA"/>
</dbReference>
<keyword evidence="4" id="KW-1185">Reference proteome</keyword>
<sequence>MNDYRVLRALDRARFLFERMGVDYPLMRRILGLKLTLDGRRTTGAAALFGSKSKSSSWSLGKGSGLKPKDQPDEGSGIGRTLFFYGLYGALSSMFLLLGGPYMLQAGIVLSVLLFVMMTAMLSDFSSVMLDVRDKPILHTKPVDGRTLGMAKALHILIYFTQFALALGIVPVAVGVFRYGAGFGLLLLLSLMLGGLLVAVFTAFVYLLVLKLFDGETLKDMINYVQIGMTIFMLVGYQIAIRALDFSRFTGDFRAGWWELALPPLWYSAGFEWLLNGRGEPIYQVPALLGLVVPLLGAFVFYKMMPGFERSLEKLSGTVSRRRGSRVKRWNRMWANLLCRNAEERAFYVFAASMLAGEREFKLKVYPSLGFSLVVPFIFLFSFAAAGSGGLASIDFAGGVAYLNVYACAIMIPTLVLMMKYSGSFKGGWIYTSAPIRNIDAVYRATLKAMFARLFLPLFLVESIVFVLLFGVRIVPDLLVMLAVSVLLLPLTLRMLERELPFSLPFPSSSDQSGGIKTIGIMMLLGVFATLHYAAVAFMPAFGIWVLLALAIGANIWAWSGTLFKSD</sequence>
<feature type="transmembrane region" description="Helical" evidence="2">
    <location>
        <begin position="516"/>
        <end position="536"/>
    </location>
</feature>
<feature type="transmembrane region" description="Helical" evidence="2">
    <location>
        <begin position="153"/>
        <end position="177"/>
    </location>
</feature>
<keyword evidence="2" id="KW-0472">Membrane</keyword>
<feature type="transmembrane region" description="Helical" evidence="2">
    <location>
        <begin position="108"/>
        <end position="132"/>
    </location>
</feature>
<accession>A0ABX0F9V6</accession>
<feature type="transmembrane region" description="Helical" evidence="2">
    <location>
        <begin position="400"/>
        <end position="419"/>
    </location>
</feature>
<evidence type="ECO:0008006" key="5">
    <source>
        <dbReference type="Google" id="ProtNLM"/>
    </source>
</evidence>
<keyword evidence="2" id="KW-1133">Transmembrane helix</keyword>
<feature type="transmembrane region" description="Helical" evidence="2">
    <location>
        <begin position="82"/>
        <end position="102"/>
    </location>
</feature>
<name>A0ABX0F9V6_9BACL</name>
<evidence type="ECO:0000256" key="2">
    <source>
        <dbReference type="SAM" id="Phobius"/>
    </source>
</evidence>
<feature type="transmembrane region" description="Helical" evidence="2">
    <location>
        <begin position="221"/>
        <end position="240"/>
    </location>
</feature>
<proteinExistence type="predicted"/>
<organism evidence="3 4">
    <name type="scientific">Saccharibacillus alkalitolerans</name>
    <dbReference type="NCBI Taxonomy" id="2705290"/>
    <lineage>
        <taxon>Bacteria</taxon>
        <taxon>Bacillati</taxon>
        <taxon>Bacillota</taxon>
        <taxon>Bacilli</taxon>
        <taxon>Bacillales</taxon>
        <taxon>Paenibacillaceae</taxon>
        <taxon>Saccharibacillus</taxon>
    </lineage>
</organism>